<name>A0AAV6HWV5_9ERIC</name>
<proteinExistence type="predicted"/>
<evidence type="ECO:0000256" key="1">
    <source>
        <dbReference type="ARBA" id="ARBA00022723"/>
    </source>
</evidence>
<dbReference type="Gene3D" id="2.60.120.330">
    <property type="entry name" value="B-lactam Antibiotic, Isopenicillin N Synthase, Chain"/>
    <property type="match status" value="1"/>
</dbReference>
<evidence type="ECO:0000313" key="5">
    <source>
        <dbReference type="Proteomes" id="UP000823749"/>
    </source>
</evidence>
<dbReference type="Pfam" id="PF03171">
    <property type="entry name" value="2OG-FeII_Oxy"/>
    <property type="match status" value="2"/>
</dbReference>
<reference evidence="4 5" key="1">
    <citation type="submission" date="2020-08" db="EMBL/GenBank/DDBJ databases">
        <title>Plant Genome Project.</title>
        <authorList>
            <person name="Zhang R.-G."/>
        </authorList>
    </citation>
    <scope>NUCLEOTIDE SEQUENCE [LARGE SCALE GENOMIC DNA]</scope>
    <source>
        <strain evidence="4">WSP0</strain>
        <tissue evidence="4">Leaf</tissue>
    </source>
</reference>
<feature type="domain" description="Isopenicillin N synthase-like Fe(2+) 2OG dioxygenase" evidence="3">
    <location>
        <begin position="15"/>
        <end position="71"/>
    </location>
</feature>
<dbReference type="InterPro" id="IPR050295">
    <property type="entry name" value="Plant_2OG-oxidoreductases"/>
</dbReference>
<dbReference type="PANTHER" id="PTHR47991">
    <property type="entry name" value="OXOGLUTARATE/IRON-DEPENDENT DIOXYGENASE"/>
    <property type="match status" value="1"/>
</dbReference>
<keyword evidence="5" id="KW-1185">Reference proteome</keyword>
<sequence length="337" mass="36513">MKTEEMRDLFKDRRQAMRMNYYPPCPQPEKVIGLTPHSGSVDLTIRKDGMWVPVKPLPETFVVNIGDILEMNTRVPMYQPQYIPSSRPFTQQPMYHYQPPQAPLAVYPSPPTQAHFAGYTEGFSAGPMSSVPGMIPGGAFSNAPSFSGFAGGSSNASSSVTSPATHPCDGSGGGWSGGGGCGWSGGGGGVAVMVEWWWWWSSGGGADGGVVAIVSNGVYRSIEHRATVNSTKERLSIATFYSSNLDSELGPAHSLVGPDNPAVFRWMPTEEYFKEFFARKLNEVGPASTLSNPQNPPLFQRVGMEEYVKDFFSRKLDGKSFLEQMKGAENGADNTSI</sequence>
<gene>
    <name evidence="4" type="ORF">RHGRI_037762</name>
</gene>
<dbReference type="GO" id="GO:0046872">
    <property type="term" value="F:metal ion binding"/>
    <property type="evidence" value="ECO:0007669"/>
    <property type="project" value="UniProtKB-KW"/>
</dbReference>
<feature type="domain" description="Isopenicillin N synthase-like Fe(2+) 2OG dioxygenase" evidence="3">
    <location>
        <begin position="208"/>
        <end position="242"/>
    </location>
</feature>
<organism evidence="4 5">
    <name type="scientific">Rhododendron griersonianum</name>
    <dbReference type="NCBI Taxonomy" id="479676"/>
    <lineage>
        <taxon>Eukaryota</taxon>
        <taxon>Viridiplantae</taxon>
        <taxon>Streptophyta</taxon>
        <taxon>Embryophyta</taxon>
        <taxon>Tracheophyta</taxon>
        <taxon>Spermatophyta</taxon>
        <taxon>Magnoliopsida</taxon>
        <taxon>eudicotyledons</taxon>
        <taxon>Gunneridae</taxon>
        <taxon>Pentapetalae</taxon>
        <taxon>asterids</taxon>
        <taxon>Ericales</taxon>
        <taxon>Ericaceae</taxon>
        <taxon>Ericoideae</taxon>
        <taxon>Rhodoreae</taxon>
        <taxon>Rhododendron</taxon>
    </lineage>
</organism>
<dbReference type="InterPro" id="IPR044861">
    <property type="entry name" value="IPNS-like_FE2OG_OXY"/>
</dbReference>
<dbReference type="SUPFAM" id="SSF51197">
    <property type="entry name" value="Clavaminate synthase-like"/>
    <property type="match status" value="2"/>
</dbReference>
<dbReference type="EMBL" id="JACTNZ010000013">
    <property type="protein sequence ID" value="KAG5517111.1"/>
    <property type="molecule type" value="Genomic_DNA"/>
</dbReference>
<dbReference type="AlphaFoldDB" id="A0AAV6HWV5"/>
<protein>
    <recommendedName>
        <fullName evidence="3">Isopenicillin N synthase-like Fe(2+) 2OG dioxygenase domain-containing protein</fullName>
    </recommendedName>
</protein>
<comment type="caution">
    <text evidence="4">The sequence shown here is derived from an EMBL/GenBank/DDBJ whole genome shotgun (WGS) entry which is preliminary data.</text>
</comment>
<dbReference type="InterPro" id="IPR027443">
    <property type="entry name" value="IPNS-like_sf"/>
</dbReference>
<evidence type="ECO:0000256" key="2">
    <source>
        <dbReference type="ARBA" id="ARBA00023004"/>
    </source>
</evidence>
<keyword evidence="1" id="KW-0479">Metal-binding</keyword>
<evidence type="ECO:0000313" key="4">
    <source>
        <dbReference type="EMBL" id="KAG5517111.1"/>
    </source>
</evidence>
<dbReference type="Proteomes" id="UP000823749">
    <property type="component" value="Chromosome 13"/>
</dbReference>
<accession>A0AAV6HWV5</accession>
<evidence type="ECO:0000259" key="3">
    <source>
        <dbReference type="Pfam" id="PF03171"/>
    </source>
</evidence>
<keyword evidence="2" id="KW-0408">Iron</keyword>